<keyword evidence="2" id="KW-0560">Oxidoreductase</keyword>
<evidence type="ECO:0000313" key="3">
    <source>
        <dbReference type="EMBL" id="ACM06004.1"/>
    </source>
</evidence>
<dbReference type="SUPFAM" id="SSF51735">
    <property type="entry name" value="NAD(P)-binding Rossmann-fold domains"/>
    <property type="match status" value="1"/>
</dbReference>
<accession>B9KXV7</accession>
<dbReference type="InterPro" id="IPR020904">
    <property type="entry name" value="Sc_DH/Rdtase_CS"/>
</dbReference>
<dbReference type="HOGENOM" id="CLU_010194_1_2_0"/>
<dbReference type="GO" id="GO:0016491">
    <property type="term" value="F:oxidoreductase activity"/>
    <property type="evidence" value="ECO:0007669"/>
    <property type="project" value="UniProtKB-KW"/>
</dbReference>
<dbReference type="STRING" id="309801.trd_0298"/>
<protein>
    <submittedName>
        <fullName evidence="3">Putative 3-oxoacyl-(Acyl carrier protein) reductase</fullName>
    </submittedName>
</protein>
<keyword evidence="4" id="KW-1185">Reference proteome</keyword>
<dbReference type="Proteomes" id="UP000000447">
    <property type="component" value="Chromosome"/>
</dbReference>
<evidence type="ECO:0000313" key="4">
    <source>
        <dbReference type="Proteomes" id="UP000000447"/>
    </source>
</evidence>
<dbReference type="AlphaFoldDB" id="B9KXV7"/>
<dbReference type="Pfam" id="PF13561">
    <property type="entry name" value="adh_short_C2"/>
    <property type="match status" value="1"/>
</dbReference>
<dbReference type="RefSeq" id="WP_012641707.1">
    <property type="nucleotide sequence ID" value="NC_011959.1"/>
</dbReference>
<comment type="similarity">
    <text evidence="1">Belongs to the short-chain dehydrogenases/reductases (SDR) family.</text>
</comment>
<dbReference type="PANTHER" id="PTHR43639">
    <property type="entry name" value="OXIDOREDUCTASE, SHORT-CHAIN DEHYDROGENASE/REDUCTASE FAMILY (AFU_ORTHOLOGUE AFUA_5G02870)"/>
    <property type="match status" value="1"/>
</dbReference>
<dbReference type="EMBL" id="CP001275">
    <property type="protein sequence ID" value="ACM06004.1"/>
    <property type="molecule type" value="Genomic_DNA"/>
</dbReference>
<evidence type="ECO:0000256" key="1">
    <source>
        <dbReference type="ARBA" id="ARBA00006484"/>
    </source>
</evidence>
<dbReference type="PRINTS" id="PR00080">
    <property type="entry name" value="SDRFAMILY"/>
</dbReference>
<dbReference type="InterPro" id="IPR036291">
    <property type="entry name" value="NAD(P)-bd_dom_sf"/>
</dbReference>
<dbReference type="PANTHER" id="PTHR43639:SF1">
    <property type="entry name" value="SHORT-CHAIN DEHYDROGENASE_REDUCTASE FAMILY PROTEIN"/>
    <property type="match status" value="1"/>
</dbReference>
<dbReference type="PROSITE" id="PS00061">
    <property type="entry name" value="ADH_SHORT"/>
    <property type="match status" value="1"/>
</dbReference>
<dbReference type="FunFam" id="3.40.50.720:FF:000084">
    <property type="entry name" value="Short-chain dehydrogenase reductase"/>
    <property type="match status" value="1"/>
</dbReference>
<evidence type="ECO:0000256" key="2">
    <source>
        <dbReference type="ARBA" id="ARBA00023002"/>
    </source>
</evidence>
<dbReference type="OrthoDB" id="9779552at2"/>
<dbReference type="InterPro" id="IPR002347">
    <property type="entry name" value="SDR_fam"/>
</dbReference>
<dbReference type="eggNOG" id="COG1028">
    <property type="taxonomic scope" value="Bacteria"/>
</dbReference>
<organism evidence="3 4">
    <name type="scientific">Thermomicrobium roseum (strain ATCC 27502 / DSM 5159 / P-2)</name>
    <dbReference type="NCBI Taxonomy" id="309801"/>
    <lineage>
        <taxon>Bacteria</taxon>
        <taxon>Pseudomonadati</taxon>
        <taxon>Thermomicrobiota</taxon>
        <taxon>Thermomicrobia</taxon>
        <taxon>Thermomicrobiales</taxon>
        <taxon>Thermomicrobiaceae</taxon>
        <taxon>Thermomicrobium</taxon>
    </lineage>
</organism>
<dbReference type="CDD" id="cd05233">
    <property type="entry name" value="SDR_c"/>
    <property type="match status" value="1"/>
</dbReference>
<dbReference type="KEGG" id="tro:trd_0298"/>
<dbReference type="PRINTS" id="PR00081">
    <property type="entry name" value="GDHRDH"/>
</dbReference>
<dbReference type="Gene3D" id="3.40.50.720">
    <property type="entry name" value="NAD(P)-binding Rossmann-like Domain"/>
    <property type="match status" value="1"/>
</dbReference>
<sequence length="273" mass="29248">MQRQQRFDLNGMVALVTGAGGGSRGGLGPLIARALAESGSRIAINDRTPERARETVAELRAAGYDAVEAFPADVANSAQVDRLIAQVVERFGQLDILVNKAEAHGSGRRSDQVSDDEWESLLAVNTHAPFYLSRAAVRHMRQRRFGRIIHVSHITASRTSALNGVAYVAAKEALYGLIRHLSIEVAQHGITVNAILPGFIVTPKLLHGWEEERVQRLAETIPIRRAGTPEEVAALVVFLASHEASYITGAAIPIDGAVSVVPGGRTDPASAFA</sequence>
<proteinExistence type="inferred from homology"/>
<name>B9KXV7_THERP</name>
<reference evidence="3 4" key="1">
    <citation type="journal article" date="2009" name="PLoS ONE">
        <title>Complete genome sequence of the aerobic CO-oxidizing thermophile Thermomicrobium roseum.</title>
        <authorList>
            <person name="Wu D."/>
            <person name="Raymond J."/>
            <person name="Wu M."/>
            <person name="Chatterji S."/>
            <person name="Ren Q."/>
            <person name="Graham J.E."/>
            <person name="Bryant D.A."/>
            <person name="Robb F."/>
            <person name="Colman A."/>
            <person name="Tallon L.J."/>
            <person name="Badger J.H."/>
            <person name="Madupu R."/>
            <person name="Ward N.L."/>
            <person name="Eisen J.A."/>
        </authorList>
    </citation>
    <scope>NUCLEOTIDE SEQUENCE [LARGE SCALE GENOMIC DNA]</scope>
    <source>
        <strain evidence="4">ATCC 27502 / DSM 5159 / P-2</strain>
    </source>
</reference>
<gene>
    <name evidence="3" type="ordered locus">trd_0298</name>
</gene>